<evidence type="ECO:0000313" key="15">
    <source>
        <dbReference type="Proteomes" id="UP000245535"/>
    </source>
</evidence>
<dbReference type="InterPro" id="IPR022637">
    <property type="entry name" value="DNA_polIII_beta_cen"/>
</dbReference>
<comment type="subcellular location">
    <subcellularLocation>
        <location evidence="1 10">Cytoplasm</location>
    </subcellularLocation>
</comment>
<dbReference type="OrthoDB" id="8421503at2"/>
<evidence type="ECO:0000256" key="4">
    <source>
        <dbReference type="ARBA" id="ARBA00022490"/>
    </source>
</evidence>
<evidence type="ECO:0000256" key="5">
    <source>
        <dbReference type="ARBA" id="ARBA00022679"/>
    </source>
</evidence>
<dbReference type="Proteomes" id="UP000245535">
    <property type="component" value="Unassembled WGS sequence"/>
</dbReference>
<dbReference type="NCBIfam" id="TIGR00663">
    <property type="entry name" value="dnan"/>
    <property type="match status" value="1"/>
</dbReference>
<evidence type="ECO:0000256" key="3">
    <source>
        <dbReference type="ARBA" id="ARBA00021035"/>
    </source>
</evidence>
<dbReference type="SUPFAM" id="SSF55979">
    <property type="entry name" value="DNA clamp"/>
    <property type="match status" value="3"/>
</dbReference>
<dbReference type="PANTHER" id="PTHR30478">
    <property type="entry name" value="DNA POLYMERASE III SUBUNIT BETA"/>
    <property type="match status" value="1"/>
</dbReference>
<keyword evidence="8 10" id="KW-0239">DNA-directed DNA polymerase</keyword>
<dbReference type="PANTHER" id="PTHR30478:SF0">
    <property type="entry name" value="BETA SLIDING CLAMP"/>
    <property type="match status" value="1"/>
</dbReference>
<dbReference type="GO" id="GO:0005737">
    <property type="term" value="C:cytoplasm"/>
    <property type="evidence" value="ECO:0007669"/>
    <property type="project" value="UniProtKB-SubCell"/>
</dbReference>
<dbReference type="SMART" id="SM00480">
    <property type="entry name" value="POL3Bc"/>
    <property type="match status" value="1"/>
</dbReference>
<keyword evidence="15" id="KW-1185">Reference proteome</keyword>
<dbReference type="Gene3D" id="3.70.10.10">
    <property type="match status" value="1"/>
</dbReference>
<dbReference type="InterPro" id="IPR001001">
    <property type="entry name" value="DNA_polIII_beta"/>
</dbReference>
<keyword evidence="4 10" id="KW-0963">Cytoplasm</keyword>
<evidence type="ECO:0000256" key="6">
    <source>
        <dbReference type="ARBA" id="ARBA00022695"/>
    </source>
</evidence>
<reference evidence="14 15" key="1">
    <citation type="submission" date="2018-03" db="EMBL/GenBank/DDBJ databases">
        <title>Genomic Encyclopedia of Archaeal and Bacterial Type Strains, Phase II (KMG-II): from individual species to whole genera.</title>
        <authorList>
            <person name="Goeker M."/>
        </authorList>
    </citation>
    <scope>NUCLEOTIDE SEQUENCE [LARGE SCALE GENOMIC DNA]</scope>
    <source>
        <strain evidence="14 15">DSM 28229</strain>
    </source>
</reference>
<dbReference type="GO" id="GO:0006271">
    <property type="term" value="P:DNA strand elongation involved in DNA replication"/>
    <property type="evidence" value="ECO:0007669"/>
    <property type="project" value="TreeGrafter"/>
</dbReference>
<evidence type="ECO:0000259" key="12">
    <source>
        <dbReference type="Pfam" id="PF02767"/>
    </source>
</evidence>
<keyword evidence="5 10" id="KW-0808">Transferase</keyword>
<dbReference type="GO" id="GO:0008408">
    <property type="term" value="F:3'-5' exonuclease activity"/>
    <property type="evidence" value="ECO:0007669"/>
    <property type="project" value="InterPro"/>
</dbReference>
<feature type="domain" description="DNA polymerase III beta sliding clamp central" evidence="12">
    <location>
        <begin position="130"/>
        <end position="243"/>
    </location>
</feature>
<dbReference type="Pfam" id="PF02768">
    <property type="entry name" value="DNA_pol3_beta_3"/>
    <property type="match status" value="1"/>
</dbReference>
<evidence type="ECO:0000256" key="10">
    <source>
        <dbReference type="PIRNR" id="PIRNR000804"/>
    </source>
</evidence>
<comment type="similarity">
    <text evidence="2 10">Belongs to the beta sliding clamp family.</text>
</comment>
<comment type="subunit">
    <text evidence="10">Forms a ring-shaped head-to-tail homodimer around DNA.</text>
</comment>
<dbReference type="GO" id="GO:0003677">
    <property type="term" value="F:DNA binding"/>
    <property type="evidence" value="ECO:0007669"/>
    <property type="project" value="UniProtKB-UniRule"/>
</dbReference>
<feature type="domain" description="DNA polymerase III beta sliding clamp N-terminal" evidence="11">
    <location>
        <begin position="1"/>
        <end position="120"/>
    </location>
</feature>
<organism evidence="14 15">
    <name type="scientific">Sediminitomix flava</name>
    <dbReference type="NCBI Taxonomy" id="379075"/>
    <lineage>
        <taxon>Bacteria</taxon>
        <taxon>Pseudomonadati</taxon>
        <taxon>Bacteroidota</taxon>
        <taxon>Cytophagia</taxon>
        <taxon>Cytophagales</taxon>
        <taxon>Flammeovirgaceae</taxon>
        <taxon>Sediminitomix</taxon>
    </lineage>
</organism>
<dbReference type="PIRSF" id="PIRSF000804">
    <property type="entry name" value="DNA_pol_III_b"/>
    <property type="match status" value="1"/>
</dbReference>
<comment type="function">
    <text evidence="10">Confers DNA tethering and processivity to DNA polymerases and other proteins. Acts as a clamp, forming a ring around DNA (a reaction catalyzed by the clamp-loading complex) which diffuses in an ATP-independent manner freely and bidirectionally along dsDNA. Initially characterized for its ability to contact the catalytic subunit of DNA polymerase III (Pol III), a complex, multichain enzyme responsible for most of the replicative synthesis in bacteria; Pol III exhibits 3'-5' exonuclease proofreading activity. The beta chain is required for initiation of replication as well as for processivity of DNA replication.</text>
</comment>
<accession>A0A315ZHQ9</accession>
<name>A0A315ZHQ9_SEDFL</name>
<evidence type="ECO:0000259" key="11">
    <source>
        <dbReference type="Pfam" id="PF00712"/>
    </source>
</evidence>
<evidence type="ECO:0000256" key="7">
    <source>
        <dbReference type="ARBA" id="ARBA00022705"/>
    </source>
</evidence>
<evidence type="ECO:0000256" key="2">
    <source>
        <dbReference type="ARBA" id="ARBA00010752"/>
    </source>
</evidence>
<dbReference type="Pfam" id="PF00712">
    <property type="entry name" value="DNA_pol3_beta"/>
    <property type="match status" value="1"/>
</dbReference>
<comment type="caution">
    <text evidence="14">The sequence shown here is derived from an EMBL/GenBank/DDBJ whole genome shotgun (WGS) entry which is preliminary data.</text>
</comment>
<dbReference type="InterPro" id="IPR046938">
    <property type="entry name" value="DNA_clamp_sf"/>
</dbReference>
<evidence type="ECO:0000256" key="1">
    <source>
        <dbReference type="ARBA" id="ARBA00004496"/>
    </source>
</evidence>
<dbReference type="GO" id="GO:0003887">
    <property type="term" value="F:DNA-directed DNA polymerase activity"/>
    <property type="evidence" value="ECO:0007669"/>
    <property type="project" value="UniProtKB-UniRule"/>
</dbReference>
<dbReference type="InterPro" id="IPR022635">
    <property type="entry name" value="DNA_polIII_beta_C"/>
</dbReference>
<protein>
    <recommendedName>
        <fullName evidence="3 10">Beta sliding clamp</fullName>
    </recommendedName>
</protein>
<keyword evidence="7 10" id="KW-0235">DNA replication</keyword>
<dbReference type="Pfam" id="PF02767">
    <property type="entry name" value="DNA_pol3_beta_2"/>
    <property type="match status" value="1"/>
</dbReference>
<keyword evidence="6 10" id="KW-0548">Nucleotidyltransferase</keyword>
<dbReference type="Gene3D" id="3.10.150.10">
    <property type="entry name" value="DNA Polymerase III, subunit A, domain 2"/>
    <property type="match status" value="1"/>
</dbReference>
<evidence type="ECO:0000256" key="8">
    <source>
        <dbReference type="ARBA" id="ARBA00022932"/>
    </source>
</evidence>
<proteinExistence type="inferred from homology"/>
<evidence type="ECO:0000313" key="14">
    <source>
        <dbReference type="EMBL" id="PWJ44348.1"/>
    </source>
</evidence>
<keyword evidence="9" id="KW-0238">DNA-binding</keyword>
<dbReference type="CDD" id="cd00140">
    <property type="entry name" value="beta_clamp"/>
    <property type="match status" value="1"/>
</dbReference>
<gene>
    <name evidence="14" type="ORF">BC781_101698</name>
</gene>
<sequence length="375" mass="41943">MKFTASTSTILKQISSLNGVIPSNPNLPILENFLFEIKEGNLKITASDLQTSIIAEVPVEADQDGSIAIPAKMLADTLKNLPEQPVTFEIDLETYTVSINSDNGLYKLAGENAEDFPEIPQLGRVDTMEIESNVLLDALGYTLFATSNDEMKPAMNGVFLNINSSNADFVASDSHRLVRYRRTDIQSEYETSIIIHKRALSLLKNNLPSEGEAVKIEFNDQNASFTFSNVQLICRLIDERFPDYENVIPLNNNNLVTLDRAAMLSCLKRIAIYANKSTNQVRFKIEGNEVVVSAEDIDFSNEAKERLYCEHEGDDLEIGFNAKFLIEMLNNIHSDKVTLKLSEPGMAGLMVPTEISEEEDLLMLVMPIMLHNYAY</sequence>
<dbReference type="RefSeq" id="WP_109615846.1">
    <property type="nucleotide sequence ID" value="NZ_QGDO01000001.1"/>
</dbReference>
<feature type="domain" description="DNA polymerase III beta sliding clamp C-terminal" evidence="13">
    <location>
        <begin position="246"/>
        <end position="354"/>
    </location>
</feature>
<evidence type="ECO:0000259" key="13">
    <source>
        <dbReference type="Pfam" id="PF02768"/>
    </source>
</evidence>
<dbReference type="AlphaFoldDB" id="A0A315ZHQ9"/>
<dbReference type="EMBL" id="QGDO01000001">
    <property type="protein sequence ID" value="PWJ44348.1"/>
    <property type="molecule type" value="Genomic_DNA"/>
</dbReference>
<dbReference type="GO" id="GO:0009360">
    <property type="term" value="C:DNA polymerase III complex"/>
    <property type="evidence" value="ECO:0007669"/>
    <property type="project" value="InterPro"/>
</dbReference>
<dbReference type="InterPro" id="IPR022634">
    <property type="entry name" value="DNA_polIII_beta_N"/>
</dbReference>
<evidence type="ECO:0000256" key="9">
    <source>
        <dbReference type="ARBA" id="ARBA00023125"/>
    </source>
</evidence>